<dbReference type="RefSeq" id="WP_323124519.1">
    <property type="nucleotide sequence ID" value="NZ_JAYESH010000013.1"/>
</dbReference>
<evidence type="ECO:0000256" key="1">
    <source>
        <dbReference type="SAM" id="MobiDB-lite"/>
    </source>
</evidence>
<feature type="region of interest" description="Disordered" evidence="1">
    <location>
        <begin position="1"/>
        <end position="22"/>
    </location>
</feature>
<organism evidence="2 3">
    <name type="scientific">Nocardia implantans</name>
    <dbReference type="NCBI Taxonomy" id="3108168"/>
    <lineage>
        <taxon>Bacteria</taxon>
        <taxon>Bacillati</taxon>
        <taxon>Actinomycetota</taxon>
        <taxon>Actinomycetes</taxon>
        <taxon>Mycobacteriales</taxon>
        <taxon>Nocardiaceae</taxon>
        <taxon>Nocardia</taxon>
    </lineage>
</organism>
<comment type="caution">
    <text evidence="2">The sequence shown here is derived from an EMBL/GenBank/DDBJ whole genome shotgun (WGS) entry which is preliminary data.</text>
</comment>
<name>A0ABU6AWT4_9NOCA</name>
<protein>
    <submittedName>
        <fullName evidence="2">Uncharacterized protein</fullName>
    </submittedName>
</protein>
<keyword evidence="3" id="KW-1185">Reference proteome</keyword>
<evidence type="ECO:0000313" key="2">
    <source>
        <dbReference type="EMBL" id="MEB3511748.1"/>
    </source>
</evidence>
<dbReference type="Proteomes" id="UP001348098">
    <property type="component" value="Unassembled WGS sequence"/>
</dbReference>
<dbReference type="EMBL" id="JAYKYQ010000006">
    <property type="protein sequence ID" value="MEB3511748.1"/>
    <property type="molecule type" value="Genomic_DNA"/>
</dbReference>
<proteinExistence type="predicted"/>
<reference evidence="2 3" key="1">
    <citation type="submission" date="2023-12" db="EMBL/GenBank/DDBJ databases">
        <title>novel species in genus Nocarida.</title>
        <authorList>
            <person name="Li Z."/>
        </authorList>
    </citation>
    <scope>NUCLEOTIDE SEQUENCE [LARGE SCALE GENOMIC DNA]</scope>
    <source>
        <strain evidence="2 3">CDC186</strain>
    </source>
</reference>
<sequence>MLVERKRARNARDGAAVGGGDVDRVIGDAEDPLFVLADATSDQ</sequence>
<evidence type="ECO:0000313" key="3">
    <source>
        <dbReference type="Proteomes" id="UP001348098"/>
    </source>
</evidence>
<accession>A0ABU6AWT4</accession>
<gene>
    <name evidence="2" type="ORF">U3653_17090</name>
</gene>